<proteinExistence type="predicted"/>
<reference evidence="4 5" key="1">
    <citation type="submission" date="2021-03" db="EMBL/GenBank/DDBJ databases">
        <title>Genomic Encyclopedia of Type Strains, Phase IV (KMG-IV): sequencing the most valuable type-strain genomes for metagenomic binning, comparative biology and taxonomic classification.</title>
        <authorList>
            <person name="Goeker M."/>
        </authorList>
    </citation>
    <scope>NUCLEOTIDE SEQUENCE [LARGE SCALE GENOMIC DNA]</scope>
    <source>
        <strain evidence="4 5">DSM 13372</strain>
    </source>
</reference>
<keyword evidence="3" id="KW-0732">Signal</keyword>
<keyword evidence="1" id="KW-0175">Coiled coil</keyword>
<evidence type="ECO:0000256" key="1">
    <source>
        <dbReference type="SAM" id="Coils"/>
    </source>
</evidence>
<dbReference type="EMBL" id="JAGILA010000001">
    <property type="protein sequence ID" value="MBP2234065.1"/>
    <property type="molecule type" value="Genomic_DNA"/>
</dbReference>
<evidence type="ECO:0000256" key="3">
    <source>
        <dbReference type="SAM" id="SignalP"/>
    </source>
</evidence>
<name>A0ABS4QTU0_9HYPH</name>
<feature type="compositionally biased region" description="Basic and acidic residues" evidence="2">
    <location>
        <begin position="46"/>
        <end position="58"/>
    </location>
</feature>
<feature type="chain" id="PRO_5045521004" evidence="3">
    <location>
        <begin position="25"/>
        <end position="187"/>
    </location>
</feature>
<evidence type="ECO:0000313" key="4">
    <source>
        <dbReference type="EMBL" id="MBP2234065.1"/>
    </source>
</evidence>
<dbReference type="Proteomes" id="UP000730739">
    <property type="component" value="Unassembled WGS sequence"/>
</dbReference>
<protein>
    <submittedName>
        <fullName evidence="4">Uncharacterized protein</fullName>
    </submittedName>
</protein>
<feature type="region of interest" description="Disordered" evidence="2">
    <location>
        <begin position="21"/>
        <end position="96"/>
    </location>
</feature>
<dbReference type="RefSeq" id="WP_209600340.1">
    <property type="nucleotide sequence ID" value="NZ_JAGILA010000001.1"/>
</dbReference>
<comment type="caution">
    <text evidence="4">The sequence shown here is derived from an EMBL/GenBank/DDBJ whole genome shotgun (WGS) entry which is preliminary data.</text>
</comment>
<keyword evidence="5" id="KW-1185">Reference proteome</keyword>
<gene>
    <name evidence="4" type="ORF">J2Z31_000555</name>
</gene>
<accession>A0ABS4QTU0</accession>
<dbReference type="PROSITE" id="PS51257">
    <property type="entry name" value="PROKAR_LIPOPROTEIN"/>
    <property type="match status" value="1"/>
</dbReference>
<organism evidence="4 5">
    <name type="scientific">Sinorhizobium kostiense</name>
    <dbReference type="NCBI Taxonomy" id="76747"/>
    <lineage>
        <taxon>Bacteria</taxon>
        <taxon>Pseudomonadati</taxon>
        <taxon>Pseudomonadota</taxon>
        <taxon>Alphaproteobacteria</taxon>
        <taxon>Hyphomicrobiales</taxon>
        <taxon>Rhizobiaceae</taxon>
        <taxon>Sinorhizobium/Ensifer group</taxon>
        <taxon>Sinorhizobium</taxon>
    </lineage>
</organism>
<sequence length="187" mass="19142">MKRIAATLAATVLACASVAAPAFGGNGDENGNGKGGGSENSAADRAPGHTKDEGKSARDSAPGQLKGDGESAKAFAPGQTKRSDDDDNDGTGSVGKRNLGTLISTIRAGKSDLSGVADDIDVTVIDIDDFRVNRTALDNALEARETEIARLREDLAALDLDDLTDAQIEAAVAVRVEADGTLTVFVD</sequence>
<feature type="signal peptide" evidence="3">
    <location>
        <begin position="1"/>
        <end position="24"/>
    </location>
</feature>
<evidence type="ECO:0000313" key="5">
    <source>
        <dbReference type="Proteomes" id="UP000730739"/>
    </source>
</evidence>
<evidence type="ECO:0000256" key="2">
    <source>
        <dbReference type="SAM" id="MobiDB-lite"/>
    </source>
</evidence>
<feature type="coiled-coil region" evidence="1">
    <location>
        <begin position="134"/>
        <end position="161"/>
    </location>
</feature>
<feature type="compositionally biased region" description="Gly residues" evidence="2">
    <location>
        <begin position="24"/>
        <end position="38"/>
    </location>
</feature>